<evidence type="ECO:0000313" key="3">
    <source>
        <dbReference type="WBParaSite" id="Csp11.Scaffold574.g4360.t1"/>
    </source>
</evidence>
<organism evidence="2 3">
    <name type="scientific">Caenorhabditis tropicalis</name>
    <dbReference type="NCBI Taxonomy" id="1561998"/>
    <lineage>
        <taxon>Eukaryota</taxon>
        <taxon>Metazoa</taxon>
        <taxon>Ecdysozoa</taxon>
        <taxon>Nematoda</taxon>
        <taxon>Chromadorea</taxon>
        <taxon>Rhabditida</taxon>
        <taxon>Rhabditina</taxon>
        <taxon>Rhabditomorpha</taxon>
        <taxon>Rhabditoidea</taxon>
        <taxon>Rhabditidae</taxon>
        <taxon>Peloderinae</taxon>
        <taxon>Caenorhabditis</taxon>
    </lineage>
</organism>
<proteinExistence type="predicted"/>
<dbReference type="STRING" id="1561998.A0A1I7TBM9"/>
<reference evidence="3" key="1">
    <citation type="submission" date="2016-11" db="UniProtKB">
        <authorList>
            <consortium name="WormBaseParasite"/>
        </authorList>
    </citation>
    <scope>IDENTIFICATION</scope>
</reference>
<feature type="compositionally biased region" description="Acidic residues" evidence="1">
    <location>
        <begin position="450"/>
        <end position="465"/>
    </location>
</feature>
<dbReference type="Proteomes" id="UP000095282">
    <property type="component" value="Unplaced"/>
</dbReference>
<sequence>MPVLSTLANGITEAVDTCVKIYEMKKGYKMTRVPPFPKVMKHTDSFKVVTDSKEGRRLGLTLANESFDKVCPESLEWIRKSLKEWFACLPEMLAFLEEPLPSNTIAVSYGESSFDVGDSCAKFREFKGAQGSLSYQKLSPNLVVTYFNKDDISFLAGITYFPCLNGKAKCFENDGALINTAFTSIETYPLKDRMKNQRIKKYKVYGRFCSLAKKRVLVDASGKYVKHKEYNHFWNSYSFTACEECLVDSVTYKWKKDPEVDPSAEIAKQLQELADQGTEISGTVEVFDTKENIHSSEKRIVDLKFFLKANPSFNVHSKYAKIAMMVLGEEFKDRIGGEPVAEVEVAEKTETAEVAEEATESVQVAVQDVVAELVETVNVAEGAEPIKEVEQAEADKPVEIAEPAVVADAAEPVKPAHEELRTCGGSPTPSDSEIERLVEAKASEENNVSNEEETSDESDDSENSDISDANNISDEEDSSDDSEESEDSDSSDDEDFERFEDASAEFDSDVDAEIIN</sequence>
<feature type="compositionally biased region" description="Basic and acidic residues" evidence="1">
    <location>
        <begin position="433"/>
        <end position="444"/>
    </location>
</feature>
<dbReference type="eggNOG" id="KOG4297">
    <property type="taxonomic scope" value="Eukaryota"/>
</dbReference>
<feature type="region of interest" description="Disordered" evidence="1">
    <location>
        <begin position="411"/>
        <end position="516"/>
    </location>
</feature>
<feature type="compositionally biased region" description="Acidic residues" evidence="1">
    <location>
        <begin position="473"/>
        <end position="516"/>
    </location>
</feature>
<dbReference type="AlphaFoldDB" id="A0A1I7TBM9"/>
<accession>A0A1I7TBM9</accession>
<protein>
    <submittedName>
        <fullName evidence="3">SET domain-containing protein</fullName>
    </submittedName>
</protein>
<name>A0A1I7TBM9_9PELO</name>
<evidence type="ECO:0000256" key="1">
    <source>
        <dbReference type="SAM" id="MobiDB-lite"/>
    </source>
</evidence>
<evidence type="ECO:0000313" key="2">
    <source>
        <dbReference type="Proteomes" id="UP000095282"/>
    </source>
</evidence>
<keyword evidence="2" id="KW-1185">Reference proteome</keyword>
<dbReference type="WBParaSite" id="Csp11.Scaffold574.g4360.t1">
    <property type="protein sequence ID" value="Csp11.Scaffold574.g4360.t1"/>
    <property type="gene ID" value="Csp11.Scaffold574.g4360"/>
</dbReference>